<dbReference type="EMBL" id="LR796485">
    <property type="protein sequence ID" value="CAB4147623.1"/>
    <property type="molecule type" value="Genomic_DNA"/>
</dbReference>
<proteinExistence type="predicted"/>
<sequence>MPYNPLGASAATPAGFYGFRSGFQRQFPVWMNSGAQADRPVYDTTQNLPPAVAPPAAPVMPSAPAQPVNMGQGFVQPEGGGGGYGAPAQGNTTFGDFMNALGFGGFGSANNTTSGMAPLGAVSSEPLGALDGVMGSAGPETNAVGGDIGGGPQGDFGGQMAGLAGMFHGGIVTPNRLQGHNPPGPDDGLVPMDIGEGVLTAKAMKHYGPGIVARLNKLQVPKGALSKR</sequence>
<evidence type="ECO:0000313" key="4">
    <source>
        <dbReference type="EMBL" id="CAB4218954.1"/>
    </source>
</evidence>
<reference evidence="3" key="1">
    <citation type="submission" date="2020-05" db="EMBL/GenBank/DDBJ databases">
        <authorList>
            <person name="Chiriac C."/>
            <person name="Salcher M."/>
            <person name="Ghai R."/>
            <person name="Kavagutti S V."/>
        </authorList>
    </citation>
    <scope>NUCLEOTIDE SEQUENCE</scope>
</reference>
<evidence type="ECO:0000313" key="3">
    <source>
        <dbReference type="EMBL" id="CAB4187125.1"/>
    </source>
</evidence>
<protein>
    <submittedName>
        <fullName evidence="3">Uncharacterized protein</fullName>
    </submittedName>
</protein>
<dbReference type="EMBL" id="LR796959">
    <property type="protein sequence ID" value="CAB4177962.1"/>
    <property type="molecule type" value="Genomic_DNA"/>
</dbReference>
<name>A0A6J5R2F4_9CAUD</name>
<dbReference type="EMBL" id="LR797465">
    <property type="protein sequence ID" value="CAB4218954.1"/>
    <property type="molecule type" value="Genomic_DNA"/>
</dbReference>
<evidence type="ECO:0000313" key="2">
    <source>
        <dbReference type="EMBL" id="CAB4177962.1"/>
    </source>
</evidence>
<dbReference type="EMBL" id="LR797101">
    <property type="protein sequence ID" value="CAB4187125.1"/>
    <property type="molecule type" value="Genomic_DNA"/>
</dbReference>
<organism evidence="3">
    <name type="scientific">uncultured Caudovirales phage</name>
    <dbReference type="NCBI Taxonomy" id="2100421"/>
    <lineage>
        <taxon>Viruses</taxon>
        <taxon>Duplodnaviria</taxon>
        <taxon>Heunggongvirae</taxon>
        <taxon>Uroviricota</taxon>
        <taxon>Caudoviricetes</taxon>
        <taxon>Peduoviridae</taxon>
        <taxon>Maltschvirus</taxon>
        <taxon>Maltschvirus maltsch</taxon>
    </lineage>
</organism>
<gene>
    <name evidence="2" type="ORF">UFOVP1011_14</name>
    <name evidence="3" type="ORF">UFOVP1162_50</name>
    <name evidence="4" type="ORF">UFOVP1611_53</name>
    <name evidence="1" type="ORF">UFOVP504_36</name>
</gene>
<accession>A0A6J5R2F4</accession>
<evidence type="ECO:0000313" key="1">
    <source>
        <dbReference type="EMBL" id="CAB4147623.1"/>
    </source>
</evidence>